<evidence type="ECO:0000313" key="2">
    <source>
        <dbReference type="EMBL" id="KAK0986505.1"/>
    </source>
</evidence>
<dbReference type="EMBL" id="JASUXU010000037">
    <property type="protein sequence ID" value="KAK0318340.1"/>
    <property type="molecule type" value="Genomic_DNA"/>
</dbReference>
<evidence type="ECO:0000313" key="1">
    <source>
        <dbReference type="EMBL" id="KAK0318340.1"/>
    </source>
</evidence>
<gene>
    <name evidence="1" type="ORF">LTR82_010728</name>
    <name evidence="2" type="ORF">LTR91_010220</name>
</gene>
<dbReference type="EMBL" id="JAUJLE010000087">
    <property type="protein sequence ID" value="KAK0986505.1"/>
    <property type="molecule type" value="Genomic_DNA"/>
</dbReference>
<protein>
    <submittedName>
        <fullName evidence="2">Uncharacterized protein</fullName>
    </submittedName>
</protein>
<sequence length="274" mass="30430">MADQSSSPLLALPPELRNAIWTLLLVHDAKQQPAPPPPTLPTPPTPGVCANILRTCHQAHKEGTPILYGDNTFLAHTSLLAALPAFLLSTLPVRIVLPPVTHSRVAALIRRYYIHVRLDTDPRFTRLQAGESFTAAAELEIEVFQSMYGSCDFSVLRLFEGVRGVGRAVVRGSVGDGRYAEWLVRCMMSPVGSEVLGFGEECIGSQVWRAWVHGNRRMYYDGLTLATTMRPHKDANTVERFFNAVMLFPRAPSLPSSFTANQHVRNFAIRQQQL</sequence>
<reference evidence="1" key="1">
    <citation type="submission" date="2021-12" db="EMBL/GenBank/DDBJ databases">
        <title>Black yeast isolated from Biological Soil Crust.</title>
        <authorList>
            <person name="Kurbessoian T."/>
        </authorList>
    </citation>
    <scope>NUCLEOTIDE SEQUENCE</scope>
    <source>
        <strain evidence="1">CCFEE 5208</strain>
    </source>
</reference>
<keyword evidence="3" id="KW-1185">Reference proteome</keyword>
<name>A0AAN6QSI6_9PEZI</name>
<dbReference type="Proteomes" id="UP001175353">
    <property type="component" value="Unassembled WGS sequence"/>
</dbReference>
<evidence type="ECO:0000313" key="3">
    <source>
        <dbReference type="Proteomes" id="UP001175353"/>
    </source>
</evidence>
<dbReference type="PANTHER" id="PTHR42085:SF4">
    <property type="entry name" value="F-BOX DOMAIN-CONTAINING PROTEIN"/>
    <property type="match status" value="1"/>
</dbReference>
<dbReference type="AlphaFoldDB" id="A0AAN6QSI6"/>
<proteinExistence type="predicted"/>
<comment type="caution">
    <text evidence="2">The sequence shown here is derived from an EMBL/GenBank/DDBJ whole genome shotgun (WGS) entry which is preliminary data.</text>
</comment>
<dbReference type="PANTHER" id="PTHR42085">
    <property type="entry name" value="F-BOX DOMAIN-CONTAINING PROTEIN"/>
    <property type="match status" value="1"/>
</dbReference>
<organism evidence="2 3">
    <name type="scientific">Friedmanniomyces endolithicus</name>
    <dbReference type="NCBI Taxonomy" id="329885"/>
    <lineage>
        <taxon>Eukaryota</taxon>
        <taxon>Fungi</taxon>
        <taxon>Dikarya</taxon>
        <taxon>Ascomycota</taxon>
        <taxon>Pezizomycotina</taxon>
        <taxon>Dothideomycetes</taxon>
        <taxon>Dothideomycetidae</taxon>
        <taxon>Mycosphaerellales</taxon>
        <taxon>Teratosphaeriaceae</taxon>
        <taxon>Friedmanniomyces</taxon>
    </lineage>
</organism>
<dbReference type="InterPro" id="IPR038883">
    <property type="entry name" value="AN11006-like"/>
</dbReference>
<dbReference type="Proteomes" id="UP001168146">
    <property type="component" value="Unassembled WGS sequence"/>
</dbReference>
<accession>A0AAN6QSI6</accession>
<reference evidence="2" key="2">
    <citation type="submission" date="2023-06" db="EMBL/GenBank/DDBJ databases">
        <title>Black Yeasts Isolated from many extreme environments.</title>
        <authorList>
            <person name="Coleine C."/>
            <person name="Stajich J.E."/>
            <person name="Selbmann L."/>
        </authorList>
    </citation>
    <scope>NUCLEOTIDE SEQUENCE</scope>
    <source>
        <strain evidence="2">CCFEE 5200</strain>
    </source>
</reference>